<sequence length="356" mass="40279">MTGTGKTAPLKSAYPEIVHPNATPALQVRIMTYNIRYDNPNPVQGEEPWATRCPKLCSQIRFATSGLAAVFVCLQEVLHNQLIDIMDELTNNGDGEHWSYLGRGREDGEEDGEYAPIVYRTNTWVCERRGTFWLSGTPEEPSVGWDAALKRIVTMGQFKHHVTGIRVIMMNTHFDHRGKVARLRSAKLILKIAKSWQKTLAESNPADDRLHEPGTLDDPYVPTFLAGDFNSQEEDDAYKAITAPGAMVDLKTLLEEDRRYGHTKNTYTSFGEPGELPKRIDFLFVDNFSLTEHRKRATPDATKGKVEVRTFAVLSNRFDDHVYLSDHRPVVSDVMITVQRRILKGETGEGLDAWQF</sequence>
<accession>A0ABP0B1X6</accession>
<organism evidence="2 3">
    <name type="scientific">Sporothrix curviconia</name>
    <dbReference type="NCBI Taxonomy" id="1260050"/>
    <lineage>
        <taxon>Eukaryota</taxon>
        <taxon>Fungi</taxon>
        <taxon>Dikarya</taxon>
        <taxon>Ascomycota</taxon>
        <taxon>Pezizomycotina</taxon>
        <taxon>Sordariomycetes</taxon>
        <taxon>Sordariomycetidae</taxon>
        <taxon>Ophiostomatales</taxon>
        <taxon>Ophiostomataceae</taxon>
        <taxon>Sporothrix</taxon>
    </lineage>
</organism>
<dbReference type="PANTHER" id="PTHR12121:SF36">
    <property type="entry name" value="ENDONUCLEASE_EXONUCLEASE_PHOSPHATASE DOMAIN-CONTAINING PROTEIN"/>
    <property type="match status" value="1"/>
</dbReference>
<dbReference type="Gene3D" id="3.60.10.10">
    <property type="entry name" value="Endonuclease/exonuclease/phosphatase"/>
    <property type="match status" value="1"/>
</dbReference>
<dbReference type="InterPro" id="IPR005135">
    <property type="entry name" value="Endo/exonuclease/phosphatase"/>
</dbReference>
<evidence type="ECO:0000259" key="1">
    <source>
        <dbReference type="Pfam" id="PF03372"/>
    </source>
</evidence>
<comment type="caution">
    <text evidence="2">The sequence shown here is derived from an EMBL/GenBank/DDBJ whole genome shotgun (WGS) entry which is preliminary data.</text>
</comment>
<dbReference type="InterPro" id="IPR036691">
    <property type="entry name" value="Endo/exonu/phosph_ase_sf"/>
</dbReference>
<dbReference type="EMBL" id="CAWUHB010000006">
    <property type="protein sequence ID" value="CAK7213380.1"/>
    <property type="molecule type" value="Genomic_DNA"/>
</dbReference>
<protein>
    <recommendedName>
        <fullName evidence="1">Endonuclease/exonuclease/phosphatase domain-containing protein</fullName>
    </recommendedName>
</protein>
<gene>
    <name evidence="2" type="ORF">SCUCBS95973_001785</name>
</gene>
<dbReference type="Proteomes" id="UP001642405">
    <property type="component" value="Unassembled WGS sequence"/>
</dbReference>
<feature type="domain" description="Endonuclease/exonuclease/phosphatase" evidence="1">
    <location>
        <begin position="31"/>
        <end position="327"/>
    </location>
</feature>
<reference evidence="2 3" key="1">
    <citation type="submission" date="2024-01" db="EMBL/GenBank/DDBJ databases">
        <authorList>
            <person name="Allen C."/>
            <person name="Tagirdzhanova G."/>
        </authorList>
    </citation>
    <scope>NUCLEOTIDE SEQUENCE [LARGE SCALE GENOMIC DNA]</scope>
</reference>
<dbReference type="InterPro" id="IPR050410">
    <property type="entry name" value="CCR4/nocturin_mRNA_transcr"/>
</dbReference>
<dbReference type="CDD" id="cd09083">
    <property type="entry name" value="EEP-1"/>
    <property type="match status" value="1"/>
</dbReference>
<proteinExistence type="predicted"/>
<dbReference type="Pfam" id="PF03372">
    <property type="entry name" value="Exo_endo_phos"/>
    <property type="match status" value="1"/>
</dbReference>
<keyword evidence="3" id="KW-1185">Reference proteome</keyword>
<evidence type="ECO:0000313" key="3">
    <source>
        <dbReference type="Proteomes" id="UP001642405"/>
    </source>
</evidence>
<evidence type="ECO:0000313" key="2">
    <source>
        <dbReference type="EMBL" id="CAK7213380.1"/>
    </source>
</evidence>
<dbReference type="PANTHER" id="PTHR12121">
    <property type="entry name" value="CARBON CATABOLITE REPRESSOR PROTEIN 4"/>
    <property type="match status" value="1"/>
</dbReference>
<name>A0ABP0B1X6_9PEZI</name>
<dbReference type="SUPFAM" id="SSF56219">
    <property type="entry name" value="DNase I-like"/>
    <property type="match status" value="1"/>
</dbReference>